<gene>
    <name evidence="1" type="ORF">C7431_104257</name>
</gene>
<protein>
    <submittedName>
        <fullName evidence="1">Uncharacterized protein</fullName>
    </submittedName>
</protein>
<dbReference type="Proteomes" id="UP000245981">
    <property type="component" value="Unassembled WGS sequence"/>
</dbReference>
<reference evidence="1 2" key="1">
    <citation type="submission" date="2018-05" db="EMBL/GenBank/DDBJ databases">
        <title>Genomic Encyclopedia of Type Strains, Phase IV (KMG-V): Genome sequencing to study the core and pangenomes of soil and plant-associated prokaryotes.</title>
        <authorList>
            <person name="Whitman W."/>
        </authorList>
    </citation>
    <scope>NUCLEOTIDE SEQUENCE [LARGE SCALE GENOMIC DNA]</scope>
    <source>
        <strain evidence="1 2">PNA 200-10</strain>
    </source>
</reference>
<accession>A0A2V2BKK6</accession>
<sequence length="51" mass="6071">MLAFRVLSSQFQGNKQMIDAGILQIKWGKLQKCSYYFYRKRHSPSVNLRPH</sequence>
<organism evidence="1 2">
    <name type="scientific">Pantoea allii</name>
    <dbReference type="NCBI Taxonomy" id="574096"/>
    <lineage>
        <taxon>Bacteria</taxon>
        <taxon>Pseudomonadati</taxon>
        <taxon>Pseudomonadota</taxon>
        <taxon>Gammaproteobacteria</taxon>
        <taxon>Enterobacterales</taxon>
        <taxon>Erwiniaceae</taxon>
        <taxon>Pantoea</taxon>
    </lineage>
</organism>
<evidence type="ECO:0000313" key="1">
    <source>
        <dbReference type="EMBL" id="PWK97571.1"/>
    </source>
</evidence>
<name>A0A2V2BKK6_9GAMM</name>
<evidence type="ECO:0000313" key="2">
    <source>
        <dbReference type="Proteomes" id="UP000245981"/>
    </source>
</evidence>
<dbReference type="EMBL" id="QGHF01000004">
    <property type="protein sequence ID" value="PWK97571.1"/>
    <property type="molecule type" value="Genomic_DNA"/>
</dbReference>
<comment type="caution">
    <text evidence="1">The sequence shown here is derived from an EMBL/GenBank/DDBJ whole genome shotgun (WGS) entry which is preliminary data.</text>
</comment>
<proteinExistence type="predicted"/>
<dbReference type="AlphaFoldDB" id="A0A2V2BKK6"/>